<dbReference type="InterPro" id="IPR055564">
    <property type="entry name" value="CdpA_C"/>
</dbReference>
<keyword evidence="2" id="KW-0812">Transmembrane</keyword>
<gene>
    <name evidence="5" type="ORF">GCM10009020_02270</name>
</gene>
<name>A0AAV3T4E0_9EURY</name>
<reference evidence="5 6" key="1">
    <citation type="journal article" date="2019" name="Int. J. Syst. Evol. Microbiol.">
        <title>The Global Catalogue of Microorganisms (GCM) 10K type strain sequencing project: providing services to taxonomists for standard genome sequencing and annotation.</title>
        <authorList>
            <consortium name="The Broad Institute Genomics Platform"/>
            <consortium name="The Broad Institute Genome Sequencing Center for Infectious Disease"/>
            <person name="Wu L."/>
            <person name="Ma J."/>
        </authorList>
    </citation>
    <scope>NUCLEOTIDE SEQUENCE [LARGE SCALE GENOMIC DNA]</scope>
    <source>
        <strain evidence="5 6">JCM 16328</strain>
    </source>
</reference>
<dbReference type="EMBL" id="BAAADV010000001">
    <property type="protein sequence ID" value="GAA0661586.1"/>
    <property type="molecule type" value="Genomic_DNA"/>
</dbReference>
<evidence type="ECO:0000256" key="2">
    <source>
        <dbReference type="SAM" id="Phobius"/>
    </source>
</evidence>
<comment type="caution">
    <text evidence="5">The sequence shown here is derived from an EMBL/GenBank/DDBJ whole genome shotgun (WGS) entry which is preliminary data.</text>
</comment>
<organism evidence="5 6">
    <name type="scientific">Natronoarchaeum mannanilyticum</name>
    <dbReference type="NCBI Taxonomy" id="926360"/>
    <lineage>
        <taxon>Archaea</taxon>
        <taxon>Methanobacteriati</taxon>
        <taxon>Methanobacteriota</taxon>
        <taxon>Stenosarchaea group</taxon>
        <taxon>Halobacteria</taxon>
        <taxon>Halobacteriales</taxon>
        <taxon>Natronoarchaeaceae</taxon>
    </lineage>
</organism>
<keyword evidence="2" id="KW-1133">Transmembrane helix</keyword>
<dbReference type="Proteomes" id="UP001500420">
    <property type="component" value="Unassembled WGS sequence"/>
</dbReference>
<keyword evidence="6" id="KW-1185">Reference proteome</keyword>
<protein>
    <submittedName>
        <fullName evidence="5">Uncharacterized protein</fullName>
    </submittedName>
</protein>
<evidence type="ECO:0000313" key="6">
    <source>
        <dbReference type="Proteomes" id="UP001500420"/>
    </source>
</evidence>
<sequence>MTSLADVYEGHVGEVRNVRRLYLGTGLFLAGAVVTVVGMLVATTGLASLVGIDGQFAPYRYAGLLAGLGVPAIFVGVSTVLPASARLRAAAVIGSSVTLLGVALFWYAYPAHWDGYGQNLTLVVIGVYFLGVISTLGCLFVGIANFKERNSPGGTVSVQYTTEEGETRVVEVDRSEVQDGGLGGVGMLGGTPDGDVETQTNRPGSARSDSGGRGRSTGQSGRSSGRSSADRSTAGGASNRSGSTAGDTTGTGSNGRRDGRGAYGATRGGTASDGGATSADVSFPLDEQSDADGTNQNRDLADRYCGNCEHFRYERSSEGMQPYCGYHGTVMDDMDACEEWEPNS</sequence>
<evidence type="ECO:0000313" key="5">
    <source>
        <dbReference type="EMBL" id="GAA0661586.1"/>
    </source>
</evidence>
<evidence type="ECO:0000259" key="3">
    <source>
        <dbReference type="Pfam" id="PF23600"/>
    </source>
</evidence>
<feature type="compositionally biased region" description="Gly residues" evidence="1">
    <location>
        <begin position="180"/>
        <end position="192"/>
    </location>
</feature>
<dbReference type="Pfam" id="PF23601">
    <property type="entry name" value="CdpA_C"/>
    <property type="match status" value="1"/>
</dbReference>
<evidence type="ECO:0000259" key="4">
    <source>
        <dbReference type="Pfam" id="PF23601"/>
    </source>
</evidence>
<feature type="region of interest" description="Disordered" evidence="1">
    <location>
        <begin position="171"/>
        <end position="298"/>
    </location>
</feature>
<feature type="transmembrane region" description="Helical" evidence="2">
    <location>
        <begin position="89"/>
        <end position="109"/>
    </location>
</feature>
<proteinExistence type="predicted"/>
<dbReference type="Pfam" id="PF23600">
    <property type="entry name" value="CdpA_N"/>
    <property type="match status" value="1"/>
</dbReference>
<feature type="domain" description="Cell division protein A N-terminal" evidence="3">
    <location>
        <begin position="2"/>
        <end position="152"/>
    </location>
</feature>
<feature type="domain" description="Cell division protein A C-terminal" evidence="4">
    <location>
        <begin position="302"/>
        <end position="343"/>
    </location>
</feature>
<feature type="transmembrane region" description="Helical" evidence="2">
    <location>
        <begin position="61"/>
        <end position="82"/>
    </location>
</feature>
<accession>A0AAV3T4E0</accession>
<feature type="transmembrane region" description="Helical" evidence="2">
    <location>
        <begin position="21"/>
        <end position="41"/>
    </location>
</feature>
<evidence type="ECO:0000256" key="1">
    <source>
        <dbReference type="SAM" id="MobiDB-lite"/>
    </source>
</evidence>
<dbReference type="InterPro" id="IPR055563">
    <property type="entry name" value="CdpA_N"/>
</dbReference>
<dbReference type="AlphaFoldDB" id="A0AAV3T4E0"/>
<keyword evidence="2" id="KW-0472">Membrane</keyword>
<feature type="compositionally biased region" description="Low complexity" evidence="1">
    <location>
        <begin position="263"/>
        <end position="280"/>
    </location>
</feature>
<dbReference type="RefSeq" id="WP_343771977.1">
    <property type="nucleotide sequence ID" value="NZ_BAAADV010000001.1"/>
</dbReference>
<feature type="compositionally biased region" description="Low complexity" evidence="1">
    <location>
        <begin position="216"/>
        <end position="251"/>
    </location>
</feature>
<feature type="transmembrane region" description="Helical" evidence="2">
    <location>
        <begin position="121"/>
        <end position="143"/>
    </location>
</feature>